<gene>
    <name evidence="16" type="ORF">Scep_013200</name>
</gene>
<keyword evidence="5" id="KW-1133">Transmembrane helix</keyword>
<dbReference type="CDD" id="cd01098">
    <property type="entry name" value="PAN_AP_plant"/>
    <property type="match status" value="1"/>
</dbReference>
<evidence type="ECO:0000259" key="12">
    <source>
        <dbReference type="PROSITE" id="PS50011"/>
    </source>
</evidence>
<evidence type="ECO:0000256" key="9">
    <source>
        <dbReference type="ARBA" id="ARBA00048679"/>
    </source>
</evidence>
<dbReference type="PANTHER" id="PTHR32444">
    <property type="entry name" value="BULB-TYPE LECTIN DOMAIN-CONTAINING PROTEIN"/>
    <property type="match status" value="1"/>
</dbReference>
<dbReference type="SUPFAM" id="SSF56112">
    <property type="entry name" value="Protein kinase-like (PK-like)"/>
    <property type="match status" value="1"/>
</dbReference>
<evidence type="ECO:0000259" key="13">
    <source>
        <dbReference type="PROSITE" id="PS50026"/>
    </source>
</evidence>
<organism evidence="16 17">
    <name type="scientific">Stephania cephalantha</name>
    <dbReference type="NCBI Taxonomy" id="152367"/>
    <lineage>
        <taxon>Eukaryota</taxon>
        <taxon>Viridiplantae</taxon>
        <taxon>Streptophyta</taxon>
        <taxon>Embryophyta</taxon>
        <taxon>Tracheophyta</taxon>
        <taxon>Spermatophyta</taxon>
        <taxon>Magnoliopsida</taxon>
        <taxon>Ranunculales</taxon>
        <taxon>Menispermaceae</taxon>
        <taxon>Menispermoideae</taxon>
        <taxon>Cissampelideae</taxon>
        <taxon>Stephania</taxon>
    </lineage>
</organism>
<dbReference type="SMART" id="SM00473">
    <property type="entry name" value="PAN_AP"/>
    <property type="match status" value="1"/>
</dbReference>
<evidence type="ECO:0000256" key="7">
    <source>
        <dbReference type="ARBA" id="ARBA00023157"/>
    </source>
</evidence>
<dbReference type="Pfam" id="PF00954">
    <property type="entry name" value="S_locus_glycop"/>
    <property type="match status" value="1"/>
</dbReference>
<feature type="domain" description="Protein kinase" evidence="12">
    <location>
        <begin position="470"/>
        <end position="657"/>
    </location>
</feature>
<keyword evidence="6" id="KW-0472">Membrane</keyword>
<dbReference type="Gene3D" id="2.90.10.10">
    <property type="entry name" value="Bulb-type lectin domain"/>
    <property type="match status" value="1"/>
</dbReference>
<dbReference type="InterPro" id="IPR000858">
    <property type="entry name" value="S_locus_glycoprot_dom"/>
</dbReference>
<name>A0AAP0P768_9MAGN</name>
<evidence type="ECO:0000256" key="11">
    <source>
        <dbReference type="SAM" id="MobiDB-lite"/>
    </source>
</evidence>
<keyword evidence="10" id="KW-0245">EGF-like domain</keyword>
<keyword evidence="7" id="KW-1015">Disulfide bond</keyword>
<dbReference type="AlphaFoldDB" id="A0AAP0P768"/>
<reference evidence="16 17" key="1">
    <citation type="submission" date="2024-01" db="EMBL/GenBank/DDBJ databases">
        <title>Genome assemblies of Stephania.</title>
        <authorList>
            <person name="Yang L."/>
        </authorList>
    </citation>
    <scope>NUCLEOTIDE SEQUENCE [LARGE SCALE GENOMIC DNA]</scope>
    <source>
        <strain evidence="16">JXDWG</strain>
        <tissue evidence="16">Leaf</tissue>
    </source>
</reference>
<keyword evidence="3" id="KW-0812">Transmembrane</keyword>
<dbReference type="Proteomes" id="UP001419268">
    <property type="component" value="Unassembled WGS sequence"/>
</dbReference>
<dbReference type="SMART" id="SM00108">
    <property type="entry name" value="B_lectin"/>
    <property type="match status" value="1"/>
</dbReference>
<dbReference type="Gene3D" id="3.50.4.10">
    <property type="entry name" value="Hepatocyte Growth Factor"/>
    <property type="match status" value="1"/>
</dbReference>
<evidence type="ECO:0000313" key="17">
    <source>
        <dbReference type="Proteomes" id="UP001419268"/>
    </source>
</evidence>
<evidence type="ECO:0000256" key="4">
    <source>
        <dbReference type="ARBA" id="ARBA00022729"/>
    </source>
</evidence>
<keyword evidence="17" id="KW-1185">Reference proteome</keyword>
<dbReference type="PROSITE" id="PS50026">
    <property type="entry name" value="EGF_3"/>
    <property type="match status" value="1"/>
</dbReference>
<accession>A0AAP0P768</accession>
<dbReference type="PANTHER" id="PTHR32444:SF183">
    <property type="entry name" value="APPLE DOMAIN-CONTAINING PROTEIN"/>
    <property type="match status" value="1"/>
</dbReference>
<dbReference type="Pfam" id="PF07714">
    <property type="entry name" value="PK_Tyr_Ser-Thr"/>
    <property type="match status" value="1"/>
</dbReference>
<dbReference type="SUPFAM" id="SSF51110">
    <property type="entry name" value="alpha-D-mannose-specific plant lectins"/>
    <property type="match status" value="1"/>
</dbReference>
<dbReference type="PROSITE" id="PS50927">
    <property type="entry name" value="BULB_LECTIN"/>
    <property type="match status" value="1"/>
</dbReference>
<dbReference type="GO" id="GO:0005524">
    <property type="term" value="F:ATP binding"/>
    <property type="evidence" value="ECO:0007669"/>
    <property type="project" value="InterPro"/>
</dbReference>
<dbReference type="InterPro" id="IPR011009">
    <property type="entry name" value="Kinase-like_dom_sf"/>
</dbReference>
<dbReference type="PROSITE" id="PS50011">
    <property type="entry name" value="PROTEIN_KINASE_DOM"/>
    <property type="match status" value="1"/>
</dbReference>
<dbReference type="InterPro" id="IPR021820">
    <property type="entry name" value="S-locus_recpt_kinase_C"/>
</dbReference>
<feature type="compositionally biased region" description="Gly residues" evidence="11">
    <location>
        <begin position="1"/>
        <end position="14"/>
    </location>
</feature>
<comment type="catalytic activity">
    <reaction evidence="9">
        <text>L-seryl-[protein] + ATP = O-phospho-L-seryl-[protein] + ADP + H(+)</text>
        <dbReference type="Rhea" id="RHEA:17989"/>
        <dbReference type="Rhea" id="RHEA-COMP:9863"/>
        <dbReference type="Rhea" id="RHEA-COMP:11604"/>
        <dbReference type="ChEBI" id="CHEBI:15378"/>
        <dbReference type="ChEBI" id="CHEBI:29999"/>
        <dbReference type="ChEBI" id="CHEBI:30616"/>
        <dbReference type="ChEBI" id="CHEBI:83421"/>
        <dbReference type="ChEBI" id="CHEBI:456216"/>
        <dbReference type="EC" id="2.7.11.1"/>
    </reaction>
</comment>
<comment type="caution">
    <text evidence="10">Lacks conserved residue(s) required for the propagation of feature annotation.</text>
</comment>
<sequence length="657" mass="73354">MATAGSGEGDGTTSGGRDDDSQRRQTVRRFMGFERDFCNGGRGQRDGTFELGLFTTSTGSQNHYLGIWYKKISPGTVVWVGNRANPIIGNNGVLKLTQQGDLVLLDHNISTIVWYSKSINSTPNEVQNPAAQLLDNGNFVVRNNSGDNIGEFLWQSFDYPFDTLLPGMKLGWDLRTGLNRFLSAQKSIKDVSSSDYALGVNVEGVAQLVLWKGKEIQYRAGSWNGLRFTGTPQLNPNPIFTFNFTYNLDEVYYSYELCNDSVVTELVVNQSGLIHRLTWNDRNRAWILFFVLPSDQCDTFNLCGSHGSCNMDYSPICQCLEGFAPKNARDWSTMDWSGGCVRRTPLECQSGEGFRKYDRIKLPDTRYAMLNASMSFRECEAECSMNCSCTAYAVADIREGSGCLRWFGDLVDMRKLNDNGQEIYIRMAASDLAVEMNCIPKSGNTEEDPKGDIELPIFDFATIATATNNFTFGNKIGEGGFGPVYKGKLCDGLEIAVKRLSRNSHQGLNEFKNEVVKAIDLRVPKKLQHRNLVKLLGCCIQGFFTSSSSRNVVDLRAWKLWRDGNPIELIEESIASSCVPSEVLRCIHVALLCVQHYPDVRPSMPLVSLMLISEATRLPTPKAPGFVRRNLHLTDSSSSFQEIVTTNEMTISLLEPR</sequence>
<feature type="domain" description="EGF-like" evidence="13">
    <location>
        <begin position="293"/>
        <end position="329"/>
    </location>
</feature>
<dbReference type="EMBL" id="JBBNAG010000005">
    <property type="protein sequence ID" value="KAK9133672.1"/>
    <property type="molecule type" value="Genomic_DNA"/>
</dbReference>
<evidence type="ECO:0000259" key="14">
    <source>
        <dbReference type="PROSITE" id="PS50927"/>
    </source>
</evidence>
<proteinExistence type="predicted"/>
<dbReference type="Pfam" id="PF01453">
    <property type="entry name" value="B_lectin"/>
    <property type="match status" value="1"/>
</dbReference>
<dbReference type="InterPro" id="IPR036426">
    <property type="entry name" value="Bulb-type_lectin_dom_sf"/>
</dbReference>
<comment type="subcellular location">
    <subcellularLocation>
        <location evidence="1">Membrane</location>
        <topology evidence="1">Single-pass membrane protein</topology>
    </subcellularLocation>
</comment>
<evidence type="ECO:0000256" key="5">
    <source>
        <dbReference type="ARBA" id="ARBA00022989"/>
    </source>
</evidence>
<comment type="catalytic activity">
    <reaction evidence="8">
        <text>L-threonyl-[protein] + ATP = O-phospho-L-threonyl-[protein] + ADP + H(+)</text>
        <dbReference type="Rhea" id="RHEA:46608"/>
        <dbReference type="Rhea" id="RHEA-COMP:11060"/>
        <dbReference type="Rhea" id="RHEA-COMP:11605"/>
        <dbReference type="ChEBI" id="CHEBI:15378"/>
        <dbReference type="ChEBI" id="CHEBI:30013"/>
        <dbReference type="ChEBI" id="CHEBI:30616"/>
        <dbReference type="ChEBI" id="CHEBI:61977"/>
        <dbReference type="ChEBI" id="CHEBI:456216"/>
        <dbReference type="EC" id="2.7.11.1"/>
    </reaction>
</comment>
<evidence type="ECO:0000256" key="2">
    <source>
        <dbReference type="ARBA" id="ARBA00012513"/>
    </source>
</evidence>
<dbReference type="InterPro" id="IPR000742">
    <property type="entry name" value="EGF"/>
</dbReference>
<feature type="domain" description="Bulb-type lectin" evidence="14">
    <location>
        <begin position="29"/>
        <end position="154"/>
    </location>
</feature>
<dbReference type="InterPro" id="IPR003609">
    <property type="entry name" value="Pan_app"/>
</dbReference>
<dbReference type="InterPro" id="IPR000719">
    <property type="entry name" value="Prot_kinase_dom"/>
</dbReference>
<evidence type="ECO:0000256" key="8">
    <source>
        <dbReference type="ARBA" id="ARBA00047899"/>
    </source>
</evidence>
<dbReference type="Gene3D" id="3.30.200.20">
    <property type="entry name" value="Phosphorylase Kinase, domain 1"/>
    <property type="match status" value="1"/>
</dbReference>
<dbReference type="InterPro" id="IPR001245">
    <property type="entry name" value="Ser-Thr/Tyr_kinase_cat_dom"/>
</dbReference>
<evidence type="ECO:0000259" key="15">
    <source>
        <dbReference type="PROSITE" id="PS50948"/>
    </source>
</evidence>
<protein>
    <recommendedName>
        <fullName evidence="2">non-specific serine/threonine protein kinase</fullName>
        <ecNumber evidence="2">2.7.11.1</ecNumber>
    </recommendedName>
</protein>
<feature type="domain" description="Apple" evidence="15">
    <location>
        <begin position="348"/>
        <end position="429"/>
    </location>
</feature>
<dbReference type="Pfam" id="PF08276">
    <property type="entry name" value="PAN_2"/>
    <property type="match status" value="1"/>
</dbReference>
<dbReference type="InterPro" id="IPR001480">
    <property type="entry name" value="Bulb-type_lectin_dom"/>
</dbReference>
<dbReference type="GO" id="GO:0016020">
    <property type="term" value="C:membrane"/>
    <property type="evidence" value="ECO:0007669"/>
    <property type="project" value="UniProtKB-SubCell"/>
</dbReference>
<evidence type="ECO:0000256" key="3">
    <source>
        <dbReference type="ARBA" id="ARBA00022692"/>
    </source>
</evidence>
<dbReference type="GO" id="GO:0048544">
    <property type="term" value="P:recognition of pollen"/>
    <property type="evidence" value="ECO:0007669"/>
    <property type="project" value="InterPro"/>
</dbReference>
<dbReference type="PROSITE" id="PS50948">
    <property type="entry name" value="PAN"/>
    <property type="match status" value="1"/>
</dbReference>
<dbReference type="EC" id="2.7.11.1" evidence="2"/>
<comment type="caution">
    <text evidence="16">The sequence shown here is derived from an EMBL/GenBank/DDBJ whole genome shotgun (WGS) entry which is preliminary data.</text>
</comment>
<dbReference type="GO" id="GO:0004674">
    <property type="term" value="F:protein serine/threonine kinase activity"/>
    <property type="evidence" value="ECO:0007669"/>
    <property type="project" value="UniProtKB-EC"/>
</dbReference>
<dbReference type="Pfam" id="PF11883">
    <property type="entry name" value="DUF3403"/>
    <property type="match status" value="1"/>
</dbReference>
<feature type="region of interest" description="Disordered" evidence="11">
    <location>
        <begin position="1"/>
        <end position="23"/>
    </location>
</feature>
<evidence type="ECO:0000256" key="10">
    <source>
        <dbReference type="PROSITE-ProRule" id="PRU00076"/>
    </source>
</evidence>
<keyword evidence="4" id="KW-0732">Signal</keyword>
<evidence type="ECO:0000256" key="1">
    <source>
        <dbReference type="ARBA" id="ARBA00004167"/>
    </source>
</evidence>
<dbReference type="CDD" id="cd00028">
    <property type="entry name" value="B_lectin"/>
    <property type="match status" value="1"/>
</dbReference>
<evidence type="ECO:0000313" key="16">
    <source>
        <dbReference type="EMBL" id="KAK9133672.1"/>
    </source>
</evidence>
<evidence type="ECO:0000256" key="6">
    <source>
        <dbReference type="ARBA" id="ARBA00023136"/>
    </source>
</evidence>